<keyword evidence="10" id="KW-1185">Reference proteome</keyword>
<dbReference type="PANTHER" id="PTHR35529:SF1">
    <property type="entry name" value="MANGANESE EFFLUX PUMP MNTP-RELATED"/>
    <property type="match status" value="1"/>
</dbReference>
<evidence type="ECO:0000256" key="8">
    <source>
        <dbReference type="HAMAP-Rule" id="MF_01521"/>
    </source>
</evidence>
<dbReference type="RefSeq" id="WP_116668899.1">
    <property type="nucleotide sequence ID" value="NZ_CAMLVV010000005.1"/>
</dbReference>
<evidence type="ECO:0000256" key="3">
    <source>
        <dbReference type="ARBA" id="ARBA00022692"/>
    </source>
</evidence>
<evidence type="ECO:0000313" key="9">
    <source>
        <dbReference type="EMBL" id="PWB87287.1"/>
    </source>
</evidence>
<reference evidence="9 10" key="1">
    <citation type="submission" date="2017-03" db="EMBL/GenBank/DDBJ databases">
        <title>Genome sequence of Methanobrevibacter wosei.</title>
        <authorList>
            <person name="Poehlein A."/>
            <person name="Seedorf H."/>
            <person name="Daniel R."/>
        </authorList>
    </citation>
    <scope>NUCLEOTIDE SEQUENCE [LARGE SCALE GENOMIC DNA]</scope>
    <source>
        <strain evidence="9 10">DSM 11979</strain>
    </source>
</reference>
<name>A0A2U1S9W1_9EURY</name>
<accession>A0A2U1S9W1</accession>
<dbReference type="Pfam" id="PF02659">
    <property type="entry name" value="Mntp"/>
    <property type="match status" value="1"/>
</dbReference>
<dbReference type="PANTHER" id="PTHR35529">
    <property type="entry name" value="MANGANESE EFFLUX PUMP MNTP-RELATED"/>
    <property type="match status" value="1"/>
</dbReference>
<organism evidence="9 10">
    <name type="scientific">Methanobrevibacter woesei</name>
    <dbReference type="NCBI Taxonomy" id="190976"/>
    <lineage>
        <taxon>Archaea</taxon>
        <taxon>Methanobacteriati</taxon>
        <taxon>Methanobacteriota</taxon>
        <taxon>Methanomada group</taxon>
        <taxon>Methanobacteria</taxon>
        <taxon>Methanobacteriales</taxon>
        <taxon>Methanobacteriaceae</taxon>
        <taxon>Methanobrevibacter</taxon>
    </lineage>
</organism>
<feature type="transmembrane region" description="Helical" evidence="8">
    <location>
        <begin position="6"/>
        <end position="26"/>
    </location>
</feature>
<proteinExistence type="inferred from homology"/>
<comment type="similarity">
    <text evidence="8">Belongs to the MntP (TC 9.B.29) family.</text>
</comment>
<dbReference type="GO" id="GO:0005886">
    <property type="term" value="C:plasma membrane"/>
    <property type="evidence" value="ECO:0007669"/>
    <property type="project" value="UniProtKB-SubCell"/>
</dbReference>
<comment type="subcellular location">
    <subcellularLocation>
        <location evidence="8">Cell membrane</location>
        <topology evidence="8">Multi-pass membrane protein</topology>
    </subcellularLocation>
</comment>
<keyword evidence="1 8" id="KW-0813">Transport</keyword>
<dbReference type="InterPro" id="IPR003810">
    <property type="entry name" value="Mntp/YtaF"/>
</dbReference>
<keyword evidence="2 8" id="KW-1003">Cell membrane</keyword>
<dbReference type="AlphaFoldDB" id="A0A2U1S9W1"/>
<evidence type="ECO:0000256" key="4">
    <source>
        <dbReference type="ARBA" id="ARBA00022989"/>
    </source>
</evidence>
<feature type="transmembrane region" description="Helical" evidence="8">
    <location>
        <begin position="38"/>
        <end position="58"/>
    </location>
</feature>
<dbReference type="InterPro" id="IPR022929">
    <property type="entry name" value="Put_MntP"/>
</dbReference>
<comment type="function">
    <text evidence="8">Probably functions as a manganese efflux pump.</text>
</comment>
<dbReference type="Proteomes" id="UP000245577">
    <property type="component" value="Unassembled WGS sequence"/>
</dbReference>
<dbReference type="OrthoDB" id="53356at2157"/>
<comment type="caution">
    <text evidence="9">The sequence shown here is derived from an EMBL/GenBank/DDBJ whole genome shotgun (WGS) entry which is preliminary data.</text>
</comment>
<evidence type="ECO:0000313" key="10">
    <source>
        <dbReference type="Proteomes" id="UP000245577"/>
    </source>
</evidence>
<protein>
    <recommendedName>
        <fullName evidence="8">Putative manganese efflux pump MntP</fullName>
    </recommendedName>
</protein>
<feature type="transmembrane region" description="Helical" evidence="8">
    <location>
        <begin position="164"/>
        <end position="181"/>
    </location>
</feature>
<evidence type="ECO:0000256" key="1">
    <source>
        <dbReference type="ARBA" id="ARBA00022448"/>
    </source>
</evidence>
<dbReference type="EMBL" id="MZGU01000001">
    <property type="protein sequence ID" value="PWB87287.1"/>
    <property type="molecule type" value="Genomic_DNA"/>
</dbReference>
<keyword evidence="4 8" id="KW-1133">Transmembrane helix</keyword>
<feature type="transmembrane region" description="Helical" evidence="8">
    <location>
        <begin position="64"/>
        <end position="87"/>
    </location>
</feature>
<keyword evidence="7 8" id="KW-0464">Manganese</keyword>
<feature type="transmembrane region" description="Helical" evidence="8">
    <location>
        <begin position="108"/>
        <end position="127"/>
    </location>
</feature>
<keyword evidence="6 8" id="KW-0472">Membrane</keyword>
<sequence length="183" mass="19848">MSFQLVSTIFIAVALAMDAFSVSITKGFTQKDLIKSQIFYYGLFFGFFQFLMPLLGYLCGSTVASLVSAVAPWIGFILLLAIGLNMIRESFGDEEEVTDKFSFKEVTLLAIATSIDAFAVGLTYAFLGSEILIPSLIIGVVAFLFGICGVFIGRKIGNYFGNKFQIVGGIILIIIGVKILLGF</sequence>
<keyword evidence="5 8" id="KW-0406">Ion transport</keyword>
<dbReference type="GO" id="GO:0005384">
    <property type="term" value="F:manganese ion transmembrane transporter activity"/>
    <property type="evidence" value="ECO:0007669"/>
    <property type="project" value="UniProtKB-UniRule"/>
</dbReference>
<evidence type="ECO:0000256" key="2">
    <source>
        <dbReference type="ARBA" id="ARBA00022475"/>
    </source>
</evidence>
<evidence type="ECO:0000256" key="7">
    <source>
        <dbReference type="ARBA" id="ARBA00023211"/>
    </source>
</evidence>
<evidence type="ECO:0000256" key="6">
    <source>
        <dbReference type="ARBA" id="ARBA00023136"/>
    </source>
</evidence>
<evidence type="ECO:0000256" key="5">
    <source>
        <dbReference type="ARBA" id="ARBA00023065"/>
    </source>
</evidence>
<feature type="transmembrane region" description="Helical" evidence="8">
    <location>
        <begin position="133"/>
        <end position="152"/>
    </location>
</feature>
<keyword evidence="3 8" id="KW-0812">Transmembrane</keyword>
<gene>
    <name evidence="8 9" type="primary">mntP</name>
    <name evidence="9" type="ORF">MBBWO_00650</name>
</gene>
<dbReference type="HAMAP" id="MF_01521">
    <property type="entry name" value="MntP_pump"/>
    <property type="match status" value="1"/>
</dbReference>